<dbReference type="Pfam" id="PF02581">
    <property type="entry name" value="TMP-TENI"/>
    <property type="match status" value="1"/>
</dbReference>
<evidence type="ECO:0000256" key="4">
    <source>
        <dbReference type="ARBA" id="ARBA00022741"/>
    </source>
</evidence>
<organism evidence="16 17">
    <name type="scientific">Shewanella nanhaiensis</name>
    <dbReference type="NCBI Taxonomy" id="2864872"/>
    <lineage>
        <taxon>Bacteria</taxon>
        <taxon>Pseudomonadati</taxon>
        <taxon>Pseudomonadota</taxon>
        <taxon>Gammaproteobacteria</taxon>
        <taxon>Alteromonadales</taxon>
        <taxon>Shewanellaceae</taxon>
        <taxon>Shewanella</taxon>
    </lineage>
</organism>
<dbReference type="SUPFAM" id="SSF51391">
    <property type="entry name" value="Thiamin phosphate synthase"/>
    <property type="match status" value="1"/>
</dbReference>
<dbReference type="InterPro" id="IPR022998">
    <property type="entry name" value="ThiamineP_synth_TenI"/>
</dbReference>
<dbReference type="EMBL" id="JAHZST010000010">
    <property type="protein sequence ID" value="MBW8184837.1"/>
    <property type="molecule type" value="Genomic_DNA"/>
</dbReference>
<dbReference type="InterPro" id="IPR013785">
    <property type="entry name" value="Aldolase_TIM"/>
</dbReference>
<feature type="binding site" evidence="13">
    <location>
        <position position="410"/>
    </location>
    <ligand>
        <name>Mg(2+)</name>
        <dbReference type="ChEBI" id="CHEBI:18420"/>
    </ligand>
</feature>
<protein>
    <recommendedName>
        <fullName evidence="13">Thiamine-phosphate synthase</fullName>
        <shortName evidence="13">TP synthase</shortName>
        <shortName evidence="13">TPS</shortName>
        <ecNumber evidence="13">2.5.1.3</ecNumber>
    </recommendedName>
    <alternativeName>
        <fullName evidence="13">Thiamine-phosphate pyrophosphorylase</fullName>
        <shortName evidence="13">TMP pyrophosphorylase</shortName>
        <shortName evidence="13">TMP-PPase</shortName>
    </alternativeName>
</protein>
<dbReference type="InterPro" id="IPR004399">
    <property type="entry name" value="HMP/HMP-P_kinase_dom"/>
</dbReference>
<evidence type="ECO:0000256" key="8">
    <source>
        <dbReference type="ARBA" id="ARBA00022977"/>
    </source>
</evidence>
<evidence type="ECO:0000256" key="6">
    <source>
        <dbReference type="ARBA" id="ARBA00022840"/>
    </source>
</evidence>
<comment type="similarity">
    <text evidence="13">Belongs to the thiamine-phosphate synthase family.</text>
</comment>
<keyword evidence="9" id="KW-0511">Multifunctional enzyme</keyword>
<dbReference type="PANTHER" id="PTHR20858">
    <property type="entry name" value="PHOSPHOMETHYLPYRIMIDINE KINASE"/>
    <property type="match status" value="1"/>
</dbReference>
<comment type="function">
    <text evidence="13">Condenses 4-methyl-5-(beta-hydroxyethyl)thiazole monophosphate (THZ-P) and 2-methyl-4-amino-5-hydroxymethyl pyrimidine pyrophosphate (HMP-PP) to form thiamine monophosphate (TMP).</text>
</comment>
<keyword evidence="5" id="KW-0418">Kinase</keyword>
<dbReference type="InterPro" id="IPR013749">
    <property type="entry name" value="PM/HMP-P_kinase-1"/>
</dbReference>
<evidence type="ECO:0000256" key="3">
    <source>
        <dbReference type="ARBA" id="ARBA00022723"/>
    </source>
</evidence>
<comment type="catalytic activity">
    <reaction evidence="10 13">
        <text>4-methyl-5-(2-phosphooxyethyl)-thiazole + 4-amino-2-methyl-5-(diphosphooxymethyl)pyrimidine + H(+) = thiamine phosphate + diphosphate</text>
        <dbReference type="Rhea" id="RHEA:22328"/>
        <dbReference type="ChEBI" id="CHEBI:15378"/>
        <dbReference type="ChEBI" id="CHEBI:33019"/>
        <dbReference type="ChEBI" id="CHEBI:37575"/>
        <dbReference type="ChEBI" id="CHEBI:57841"/>
        <dbReference type="ChEBI" id="CHEBI:58296"/>
        <dbReference type="EC" id="2.5.1.3"/>
    </reaction>
</comment>
<evidence type="ECO:0000256" key="12">
    <source>
        <dbReference type="ARBA" id="ARBA00047883"/>
    </source>
</evidence>
<dbReference type="PANTHER" id="PTHR20858:SF17">
    <property type="entry name" value="HYDROXYMETHYLPYRIMIDINE_PHOSPHOMETHYLPYRIMIDINE KINASE THI20-RELATED"/>
    <property type="match status" value="1"/>
</dbReference>
<comment type="caution">
    <text evidence="16">The sequence shown here is derived from an EMBL/GenBank/DDBJ whole genome shotgun (WGS) entry which is preliminary data.</text>
</comment>
<dbReference type="CDD" id="cd00564">
    <property type="entry name" value="TMP_TenI"/>
    <property type="match status" value="1"/>
</dbReference>
<keyword evidence="8 13" id="KW-0784">Thiamine biosynthesis</keyword>
<comment type="cofactor">
    <cofactor evidence="13">
        <name>Mg(2+)</name>
        <dbReference type="ChEBI" id="CHEBI:18420"/>
    </cofactor>
    <text evidence="13">Binds 1 Mg(2+) ion per subunit.</text>
</comment>
<keyword evidence="2 13" id="KW-0808">Transferase</keyword>
<dbReference type="Gene3D" id="3.40.1190.20">
    <property type="match status" value="1"/>
</dbReference>
<dbReference type="NCBIfam" id="TIGR00693">
    <property type="entry name" value="thiE"/>
    <property type="match status" value="1"/>
</dbReference>
<comment type="pathway">
    <text evidence="1 13">Cofactor biosynthesis; thiamine diphosphate biosynthesis; thiamine phosphate from 4-amino-2-methyl-5-diphosphomethylpyrimidine and 4-methyl-5-(2-phosphoethyl)-thiazole: step 1/1.</text>
</comment>
<dbReference type="RefSeq" id="WP_220110312.1">
    <property type="nucleotide sequence ID" value="NZ_JAHZST010000010.1"/>
</dbReference>
<keyword evidence="4" id="KW-0547">Nucleotide-binding</keyword>
<dbReference type="GO" id="GO:0004789">
    <property type="term" value="F:thiamine-phosphate diphosphorylase activity"/>
    <property type="evidence" value="ECO:0007669"/>
    <property type="project" value="UniProtKB-EC"/>
</dbReference>
<reference evidence="16 17" key="1">
    <citation type="submission" date="2021-07" db="EMBL/GenBank/DDBJ databases">
        <title>Shewanella sp. nov, isolated from SCS.</title>
        <authorList>
            <person name="Cao W.R."/>
        </authorList>
    </citation>
    <scope>NUCLEOTIDE SEQUENCE [LARGE SCALE GENOMIC DNA]</scope>
    <source>
        <strain evidence="16 17">NR704-98</strain>
    </source>
</reference>
<comment type="catalytic activity">
    <reaction evidence="11 13">
        <text>2-(2-carboxy-4-methylthiazol-5-yl)ethyl phosphate + 4-amino-2-methyl-5-(diphosphooxymethyl)pyrimidine + 2 H(+) = thiamine phosphate + CO2 + diphosphate</text>
        <dbReference type="Rhea" id="RHEA:47848"/>
        <dbReference type="ChEBI" id="CHEBI:15378"/>
        <dbReference type="ChEBI" id="CHEBI:16526"/>
        <dbReference type="ChEBI" id="CHEBI:33019"/>
        <dbReference type="ChEBI" id="CHEBI:37575"/>
        <dbReference type="ChEBI" id="CHEBI:57841"/>
        <dbReference type="ChEBI" id="CHEBI:62890"/>
        <dbReference type="EC" id="2.5.1.3"/>
    </reaction>
</comment>
<evidence type="ECO:0000256" key="5">
    <source>
        <dbReference type="ARBA" id="ARBA00022777"/>
    </source>
</evidence>
<evidence type="ECO:0000256" key="11">
    <source>
        <dbReference type="ARBA" id="ARBA00047851"/>
    </source>
</evidence>
<evidence type="ECO:0000256" key="2">
    <source>
        <dbReference type="ARBA" id="ARBA00022679"/>
    </source>
</evidence>
<keyword evidence="3 13" id="KW-0479">Metal-binding</keyword>
<dbReference type="Gene3D" id="3.20.20.70">
    <property type="entry name" value="Aldolase class I"/>
    <property type="match status" value="1"/>
</dbReference>
<dbReference type="HAMAP" id="MF_00097">
    <property type="entry name" value="TMP_synthase"/>
    <property type="match status" value="1"/>
</dbReference>
<feature type="domain" description="Thiamine phosphate synthase/TenI" evidence="14">
    <location>
        <begin position="343"/>
        <end position="511"/>
    </location>
</feature>
<dbReference type="InterPro" id="IPR034291">
    <property type="entry name" value="TMP_synthase"/>
</dbReference>
<feature type="domain" description="Pyridoxamine kinase/Phosphomethylpyrimidine kinase" evidence="15">
    <location>
        <begin position="22"/>
        <end position="296"/>
    </location>
</feature>
<accession>A0ABS7E567</accession>
<feature type="binding site" evidence="13">
    <location>
        <begin position="358"/>
        <end position="362"/>
    </location>
    <ligand>
        <name>4-amino-2-methyl-5-(diphosphooxymethyl)pyrimidine</name>
        <dbReference type="ChEBI" id="CHEBI:57841"/>
    </ligand>
</feature>
<name>A0ABS7E567_9GAMM</name>
<evidence type="ECO:0000313" key="17">
    <source>
        <dbReference type="Proteomes" id="UP001195963"/>
    </source>
</evidence>
<keyword evidence="17" id="KW-1185">Reference proteome</keyword>
<sequence>MANSTLSSSVNKPIVWTIAGSDSGGGAGIQADLLTIHDLGCHPCSAITCLTAQSSVAVNLVEAVSPQMFQSQLDTLLHDLPPVAIKIGLLANQSQVVMLASWLKKRLAEYCKQAGIEVSVILDPVMFATCGDNLNSTLDFSPFKSLLTLITPNITELAALVDIKAKPALAMSGAESTLVDQADCVLAAELLSEQLNCHVLAKGGDLGPTWLRDCAQDIFVCREEKGISTLHQGRTFLLSGPRINSDNTHGSGCTLSSAIASVMGQGYVLHDAIVIAKAYVTAGIAASFQPGSGAGTLARTSWPSDLTLYPSISVLDSGPSLPGSIKFKPIVERLGLYPVVADLTLLHSLLEAGAKTIQLRIKDGLTDDIEQQICSAIQLGRDYKAKLFINDHWQLALKHGAYGIHLGQEDLYTADLTKIASADIALGVSSHSYFELLIAHQIAPSYIALGHIFPTTTKVMPSKPQGLNKLRQYVELLGSHYPLVAIGGIDESKLEAVKHTRVHDIAVVRALTQAEDPAGAFRMLTQKWETYDATE</sequence>
<dbReference type="Pfam" id="PF08543">
    <property type="entry name" value="Phos_pyr_kin"/>
    <property type="match status" value="1"/>
</dbReference>
<dbReference type="SUPFAM" id="SSF53613">
    <property type="entry name" value="Ribokinase-like"/>
    <property type="match status" value="1"/>
</dbReference>
<keyword evidence="6" id="KW-0067">ATP-binding</keyword>
<evidence type="ECO:0000256" key="9">
    <source>
        <dbReference type="ARBA" id="ARBA00023268"/>
    </source>
</evidence>
<dbReference type="InterPro" id="IPR029056">
    <property type="entry name" value="Ribokinase-like"/>
</dbReference>
<feature type="binding site" evidence="13">
    <location>
        <position position="429"/>
    </location>
    <ligand>
        <name>4-amino-2-methyl-5-(diphosphooxymethyl)pyrimidine</name>
        <dbReference type="ChEBI" id="CHEBI:57841"/>
    </ligand>
</feature>
<feature type="binding site" evidence="13">
    <location>
        <position position="488"/>
    </location>
    <ligand>
        <name>2-[(2R,5Z)-2-carboxy-4-methylthiazol-5(2H)-ylidene]ethyl phosphate</name>
        <dbReference type="ChEBI" id="CHEBI:62899"/>
    </ligand>
</feature>
<evidence type="ECO:0000256" key="1">
    <source>
        <dbReference type="ARBA" id="ARBA00005165"/>
    </source>
</evidence>
<gene>
    <name evidence="13 16" type="primary">thiE</name>
    <name evidence="16" type="ORF">K0625_14320</name>
</gene>
<feature type="binding site" evidence="13">
    <location>
        <position position="458"/>
    </location>
    <ligand>
        <name>4-amino-2-methyl-5-(diphosphooxymethyl)pyrimidine</name>
        <dbReference type="ChEBI" id="CHEBI:57841"/>
    </ligand>
</feature>
<feature type="binding site" evidence="13">
    <location>
        <position position="391"/>
    </location>
    <ligand>
        <name>Mg(2+)</name>
        <dbReference type="ChEBI" id="CHEBI:18420"/>
    </ligand>
</feature>
<evidence type="ECO:0000313" key="16">
    <source>
        <dbReference type="EMBL" id="MBW8184837.1"/>
    </source>
</evidence>
<feature type="binding site" evidence="13">
    <location>
        <position position="390"/>
    </location>
    <ligand>
        <name>4-amino-2-methyl-5-(diphosphooxymethyl)pyrimidine</name>
        <dbReference type="ChEBI" id="CHEBI:57841"/>
    </ligand>
</feature>
<dbReference type="CDD" id="cd01169">
    <property type="entry name" value="HMPP_kinase"/>
    <property type="match status" value="1"/>
</dbReference>
<dbReference type="Proteomes" id="UP001195963">
    <property type="component" value="Unassembled WGS sequence"/>
</dbReference>
<keyword evidence="7 13" id="KW-0460">Magnesium</keyword>
<dbReference type="NCBIfam" id="NF002904">
    <property type="entry name" value="PRK03512.1"/>
    <property type="match status" value="1"/>
</dbReference>
<evidence type="ECO:0000256" key="10">
    <source>
        <dbReference type="ARBA" id="ARBA00047334"/>
    </source>
</evidence>
<evidence type="ECO:0000256" key="7">
    <source>
        <dbReference type="ARBA" id="ARBA00022842"/>
    </source>
</evidence>
<evidence type="ECO:0000256" key="13">
    <source>
        <dbReference type="HAMAP-Rule" id="MF_00097"/>
    </source>
</evidence>
<proteinExistence type="inferred from homology"/>
<comment type="catalytic activity">
    <reaction evidence="12 13">
        <text>2-[(2R,5Z)-2-carboxy-4-methylthiazol-5(2H)-ylidene]ethyl phosphate + 4-amino-2-methyl-5-(diphosphooxymethyl)pyrimidine + 2 H(+) = thiamine phosphate + CO2 + diphosphate</text>
        <dbReference type="Rhea" id="RHEA:47844"/>
        <dbReference type="ChEBI" id="CHEBI:15378"/>
        <dbReference type="ChEBI" id="CHEBI:16526"/>
        <dbReference type="ChEBI" id="CHEBI:33019"/>
        <dbReference type="ChEBI" id="CHEBI:37575"/>
        <dbReference type="ChEBI" id="CHEBI:57841"/>
        <dbReference type="ChEBI" id="CHEBI:62899"/>
        <dbReference type="EC" id="2.5.1.3"/>
    </reaction>
</comment>
<evidence type="ECO:0000259" key="14">
    <source>
        <dbReference type="Pfam" id="PF02581"/>
    </source>
</evidence>
<dbReference type="EC" id="2.5.1.3" evidence="13"/>
<dbReference type="InterPro" id="IPR036206">
    <property type="entry name" value="ThiamineP_synth_sf"/>
</dbReference>
<comment type="caution">
    <text evidence="13">Lacks conserved residue(s) required for the propagation of feature annotation.</text>
</comment>
<feature type="binding site" evidence="13">
    <location>
        <begin position="455"/>
        <end position="457"/>
    </location>
    <ligand>
        <name>2-[(2R,5Z)-2-carboxy-4-methylthiazol-5(2H)-ylidene]ethyl phosphate</name>
        <dbReference type="ChEBI" id="CHEBI:62899"/>
    </ligand>
</feature>
<evidence type="ECO:0000259" key="15">
    <source>
        <dbReference type="Pfam" id="PF08543"/>
    </source>
</evidence>